<dbReference type="EMBL" id="PEDF01000013">
    <property type="protein sequence ID" value="RFZ47564.1"/>
    <property type="molecule type" value="Genomic_DNA"/>
</dbReference>
<comment type="caution">
    <text evidence="1">The sequence shown here is derived from an EMBL/GenBank/DDBJ whole genome shotgun (WGS) entry which is preliminary data.</text>
</comment>
<dbReference type="Proteomes" id="UP000257451">
    <property type="component" value="Unassembled WGS sequence"/>
</dbReference>
<protein>
    <submittedName>
        <fullName evidence="1">Uncharacterized protein</fullName>
    </submittedName>
</protein>
<accession>A0A3E2N2G0</accession>
<dbReference type="RefSeq" id="WP_117431371.1">
    <property type="nucleotide sequence ID" value="NZ_BQLC01000560.1"/>
</dbReference>
<reference evidence="1 2" key="1">
    <citation type="journal article" date="2018" name="Sci. Rep.">
        <title>Extensive genomic diversity among Mycobacterium marinum strains revealed by whole genome sequencing.</title>
        <authorList>
            <person name="Das S."/>
            <person name="Pettersson B.M."/>
            <person name="Behra P.R."/>
            <person name="Mallick A."/>
            <person name="Cheramie M."/>
            <person name="Ramesh M."/>
            <person name="Shirreff L."/>
            <person name="DuCote T."/>
            <person name="Dasgupta S."/>
            <person name="Ennis D.G."/>
            <person name="Kirsebom L.A."/>
        </authorList>
    </citation>
    <scope>NUCLEOTIDE SEQUENCE [LARGE SCALE GENOMIC DNA]</scope>
    <source>
        <strain evidence="1 2">Davis1</strain>
    </source>
</reference>
<name>A0A3E2N2G0_MYCMR</name>
<evidence type="ECO:0000313" key="1">
    <source>
        <dbReference type="EMBL" id="RFZ47564.1"/>
    </source>
</evidence>
<gene>
    <name evidence="1" type="ORF">DAVIS_00276</name>
</gene>
<sequence length="384" mass="39743">MKLVAESGLWSTGATGPDEQLPASPLIALLEVSGAVLSWVIDDPRGEAATRITFTNAARADWLWRVVGESGHVAVLSAVAGHPAGDVDLRGVDLIPGSAAGLRRLAVGHWLRRWWPASQRDDIAGLDRALLDVEVALLTVGAQGFFTDDTLDSDVADLLAPHAGALTAHVRTDDARIRALVRAGAHLADEVGADGAGWTELSAAIDDSSVAVTMPTGRRDDYALAAGAGQGPRGAASIGRGVASINWGGVPPAIFDAAEDTVDWTIEPGGPAGSAVVAVVRAALIGAQPATDVAVRVRSGEVSGTGALDAGGRATVALVDAQRRAMTQTSAWDHNWAATSVVVGADIAESRQTRDRVRRWVRDRLDGPPPDAFLAEILAGESAY</sequence>
<evidence type="ECO:0000313" key="2">
    <source>
        <dbReference type="Proteomes" id="UP000257451"/>
    </source>
</evidence>
<organism evidence="1 2">
    <name type="scientific">Mycobacterium marinum</name>
    <dbReference type="NCBI Taxonomy" id="1781"/>
    <lineage>
        <taxon>Bacteria</taxon>
        <taxon>Bacillati</taxon>
        <taxon>Actinomycetota</taxon>
        <taxon>Actinomycetes</taxon>
        <taxon>Mycobacteriales</taxon>
        <taxon>Mycobacteriaceae</taxon>
        <taxon>Mycobacterium</taxon>
        <taxon>Mycobacterium ulcerans group</taxon>
    </lineage>
</organism>
<dbReference type="AlphaFoldDB" id="A0A3E2N2G0"/>
<proteinExistence type="predicted"/>